<dbReference type="Proteomes" id="UP000076738">
    <property type="component" value="Unassembled WGS sequence"/>
</dbReference>
<keyword evidence="2" id="KW-1185">Reference proteome</keyword>
<accession>A0A167GR22</accession>
<evidence type="ECO:0000313" key="2">
    <source>
        <dbReference type="Proteomes" id="UP000076738"/>
    </source>
</evidence>
<protein>
    <submittedName>
        <fullName evidence="1">Uncharacterized protein</fullName>
    </submittedName>
</protein>
<dbReference type="STRING" id="1330018.A0A167GR22"/>
<sequence length="110" mass="12733">MFPELVKVVLIECEDITKCSENSICVKTTTNPLGIPVWKMFSLHCWNGACHPPGGSWTLSPEDYRSGNQYLGYSMKSGCLMKAFVPHKRRLDQVYILAKWLRYFYMELYA</sequence>
<dbReference type="EMBL" id="KV417334">
    <property type="protein sequence ID" value="KZO90821.1"/>
    <property type="molecule type" value="Genomic_DNA"/>
</dbReference>
<gene>
    <name evidence="1" type="ORF">CALVIDRAFT_376436</name>
</gene>
<evidence type="ECO:0000313" key="1">
    <source>
        <dbReference type="EMBL" id="KZO90821.1"/>
    </source>
</evidence>
<dbReference type="OrthoDB" id="2113294at2759"/>
<name>A0A167GR22_CALVF</name>
<reference evidence="1 2" key="1">
    <citation type="journal article" date="2016" name="Mol. Biol. Evol.">
        <title>Comparative Genomics of Early-Diverging Mushroom-Forming Fungi Provides Insights into the Origins of Lignocellulose Decay Capabilities.</title>
        <authorList>
            <person name="Nagy L.G."/>
            <person name="Riley R."/>
            <person name="Tritt A."/>
            <person name="Adam C."/>
            <person name="Daum C."/>
            <person name="Floudas D."/>
            <person name="Sun H."/>
            <person name="Yadav J.S."/>
            <person name="Pangilinan J."/>
            <person name="Larsson K.H."/>
            <person name="Matsuura K."/>
            <person name="Barry K."/>
            <person name="Labutti K."/>
            <person name="Kuo R."/>
            <person name="Ohm R.A."/>
            <person name="Bhattacharya S.S."/>
            <person name="Shirouzu T."/>
            <person name="Yoshinaga Y."/>
            <person name="Martin F.M."/>
            <person name="Grigoriev I.V."/>
            <person name="Hibbett D.S."/>
        </authorList>
    </citation>
    <scope>NUCLEOTIDE SEQUENCE [LARGE SCALE GENOMIC DNA]</scope>
    <source>
        <strain evidence="1 2">TUFC12733</strain>
    </source>
</reference>
<dbReference type="AlphaFoldDB" id="A0A167GR22"/>
<organism evidence="1 2">
    <name type="scientific">Calocera viscosa (strain TUFC12733)</name>
    <dbReference type="NCBI Taxonomy" id="1330018"/>
    <lineage>
        <taxon>Eukaryota</taxon>
        <taxon>Fungi</taxon>
        <taxon>Dikarya</taxon>
        <taxon>Basidiomycota</taxon>
        <taxon>Agaricomycotina</taxon>
        <taxon>Dacrymycetes</taxon>
        <taxon>Dacrymycetales</taxon>
        <taxon>Dacrymycetaceae</taxon>
        <taxon>Calocera</taxon>
    </lineage>
</organism>
<proteinExistence type="predicted"/>